<dbReference type="SUPFAM" id="SSF52540">
    <property type="entry name" value="P-loop containing nucleoside triphosphate hydrolases"/>
    <property type="match status" value="2"/>
</dbReference>
<dbReference type="PANTHER" id="PTHR45766:SF6">
    <property type="entry name" value="SWI_SNF-RELATED MATRIX-ASSOCIATED ACTIN-DEPENDENT REGULATOR OF CHROMATIN SUBFAMILY A-LIKE PROTEIN 1"/>
    <property type="match status" value="1"/>
</dbReference>
<evidence type="ECO:0000313" key="3">
    <source>
        <dbReference type="EMBL" id="PMP93308.1"/>
    </source>
</evidence>
<keyword evidence="1" id="KW-0378">Hydrolase</keyword>
<organism evidence="3 4">
    <name type="scientific">Thermodesulfobacterium geofontis</name>
    <dbReference type="NCBI Taxonomy" id="1295609"/>
    <lineage>
        <taxon>Bacteria</taxon>
        <taxon>Pseudomonadati</taxon>
        <taxon>Thermodesulfobacteriota</taxon>
        <taxon>Thermodesulfobacteria</taxon>
        <taxon>Thermodesulfobacteriales</taxon>
        <taxon>Thermodesulfobacteriaceae</taxon>
        <taxon>Thermodesulfobacterium</taxon>
    </lineage>
</organism>
<feature type="non-terminal residue" evidence="3">
    <location>
        <position position="379"/>
    </location>
</feature>
<dbReference type="GO" id="GO:0016787">
    <property type="term" value="F:hydrolase activity"/>
    <property type="evidence" value="ECO:0007669"/>
    <property type="project" value="UniProtKB-KW"/>
</dbReference>
<dbReference type="InterPro" id="IPR006935">
    <property type="entry name" value="Helicase/UvrB_N"/>
</dbReference>
<dbReference type="Proteomes" id="UP000235619">
    <property type="component" value="Unassembled WGS sequence"/>
</dbReference>
<dbReference type="Gene3D" id="3.40.50.300">
    <property type="entry name" value="P-loop containing nucleotide triphosphate hydrolases"/>
    <property type="match status" value="2"/>
</dbReference>
<comment type="caution">
    <text evidence="3">The sequence shown here is derived from an EMBL/GenBank/DDBJ whole genome shotgun (WGS) entry which is preliminary data.</text>
</comment>
<evidence type="ECO:0000259" key="2">
    <source>
        <dbReference type="PROSITE" id="PS51192"/>
    </source>
</evidence>
<gene>
    <name evidence="3" type="ORF">C0169_07920</name>
</gene>
<dbReference type="SMART" id="SM00487">
    <property type="entry name" value="DEXDc"/>
    <property type="match status" value="1"/>
</dbReference>
<sequence>MKEAIKLYKHQEEAIEFLEKRNLKGYIALPPGLGKTLIVASLIKKYKPKKALILAPKSAHQVWKKELERLEVPPQSYVLYTYEKFISEHKNKFNGNQRSVPYYTDFLVLDEAHRIKNIKAKTTRLLLSYGKCRIPKVLLSGTPFKEIIDLYTQFFVIDPSILGRWKEFIDTYFVRETNLFGGVEYVPLDGSREKILEKVSPYFFKKERDEIKELEKIEVSYTFETPFQYSWEAFKSEVAKSIYEELRDEYGDDFSLEDFSEEEFLERFAEEIKGEFIKFYRLAEINNKEKHLFIKEFVSDYPDTVIYTFFVEEALILSKMFDCYVITGKTPFKEREEIVKKQDKPIVITSALSEGANLDQYGNLIFSTIPSSPIRFAQV</sequence>
<dbReference type="Pfam" id="PF04851">
    <property type="entry name" value="ResIII"/>
    <property type="match status" value="1"/>
</dbReference>
<dbReference type="GO" id="GO:0006281">
    <property type="term" value="P:DNA repair"/>
    <property type="evidence" value="ECO:0007669"/>
    <property type="project" value="TreeGrafter"/>
</dbReference>
<evidence type="ECO:0000256" key="1">
    <source>
        <dbReference type="ARBA" id="ARBA00022801"/>
    </source>
</evidence>
<dbReference type="PANTHER" id="PTHR45766">
    <property type="entry name" value="DNA ANNEALING HELICASE AND ENDONUCLEASE ZRANB3 FAMILY MEMBER"/>
    <property type="match status" value="1"/>
</dbReference>
<proteinExistence type="predicted"/>
<dbReference type="InterPro" id="IPR014001">
    <property type="entry name" value="Helicase_ATP-bd"/>
</dbReference>
<accession>A0A2N7Q5G3</accession>
<name>A0A2N7Q5G3_9BACT</name>
<protein>
    <recommendedName>
        <fullName evidence="2">Helicase ATP-binding domain-containing protein</fullName>
    </recommendedName>
</protein>
<feature type="domain" description="Helicase ATP-binding" evidence="2">
    <location>
        <begin position="16"/>
        <end position="161"/>
    </location>
</feature>
<dbReference type="EMBL" id="PNJD01000478">
    <property type="protein sequence ID" value="PMP93308.1"/>
    <property type="molecule type" value="Genomic_DNA"/>
</dbReference>
<dbReference type="InterPro" id="IPR027417">
    <property type="entry name" value="P-loop_NTPase"/>
</dbReference>
<reference evidence="3 4" key="1">
    <citation type="submission" date="2018-01" db="EMBL/GenBank/DDBJ databases">
        <title>Metagenomic assembled genomes from two thermal pools in the Uzon Caldera, Kamchatka, Russia.</title>
        <authorList>
            <person name="Wilkins L."/>
            <person name="Ettinger C."/>
        </authorList>
    </citation>
    <scope>NUCLEOTIDE SEQUENCE [LARGE SCALE GENOMIC DNA]</scope>
    <source>
        <strain evidence="3">ARK-04</strain>
    </source>
</reference>
<dbReference type="AlphaFoldDB" id="A0A2N7Q5G3"/>
<dbReference type="GO" id="GO:0005524">
    <property type="term" value="F:ATP binding"/>
    <property type="evidence" value="ECO:0007669"/>
    <property type="project" value="InterPro"/>
</dbReference>
<evidence type="ECO:0000313" key="4">
    <source>
        <dbReference type="Proteomes" id="UP000235619"/>
    </source>
</evidence>
<dbReference type="GO" id="GO:0031297">
    <property type="term" value="P:replication fork processing"/>
    <property type="evidence" value="ECO:0007669"/>
    <property type="project" value="TreeGrafter"/>
</dbReference>
<dbReference type="PROSITE" id="PS51192">
    <property type="entry name" value="HELICASE_ATP_BIND_1"/>
    <property type="match status" value="1"/>
</dbReference>
<dbReference type="GO" id="GO:0003677">
    <property type="term" value="F:DNA binding"/>
    <property type="evidence" value="ECO:0007669"/>
    <property type="project" value="InterPro"/>
</dbReference>